<dbReference type="SUPFAM" id="SSF47616">
    <property type="entry name" value="GST C-terminal domain-like"/>
    <property type="match status" value="1"/>
</dbReference>
<dbReference type="AlphaFoldDB" id="A0A812SB94"/>
<evidence type="ECO:0000313" key="2">
    <source>
        <dbReference type="Proteomes" id="UP000604046"/>
    </source>
</evidence>
<organism evidence="1 2">
    <name type="scientific">Symbiodinium natans</name>
    <dbReference type="NCBI Taxonomy" id="878477"/>
    <lineage>
        <taxon>Eukaryota</taxon>
        <taxon>Sar</taxon>
        <taxon>Alveolata</taxon>
        <taxon>Dinophyceae</taxon>
        <taxon>Suessiales</taxon>
        <taxon>Symbiodiniaceae</taxon>
        <taxon>Symbiodinium</taxon>
    </lineage>
</organism>
<dbReference type="Gene3D" id="3.40.30.10">
    <property type="entry name" value="Glutaredoxin"/>
    <property type="match status" value="1"/>
</dbReference>
<dbReference type="SUPFAM" id="SSF52833">
    <property type="entry name" value="Thioredoxin-like"/>
    <property type="match status" value="1"/>
</dbReference>
<protein>
    <submittedName>
        <fullName evidence="1">Ptges2 protein</fullName>
    </submittedName>
</protein>
<keyword evidence="2" id="KW-1185">Reference proteome</keyword>
<dbReference type="GO" id="GO:0005739">
    <property type="term" value="C:mitochondrion"/>
    <property type="evidence" value="ECO:0007669"/>
    <property type="project" value="TreeGrafter"/>
</dbReference>
<comment type="caution">
    <text evidence="1">The sequence shown here is derived from an EMBL/GenBank/DDBJ whole genome shotgun (WGS) entry which is preliminary data.</text>
</comment>
<dbReference type="Proteomes" id="UP000604046">
    <property type="component" value="Unassembled WGS sequence"/>
</dbReference>
<dbReference type="InterPro" id="IPR036249">
    <property type="entry name" value="Thioredoxin-like_sf"/>
</dbReference>
<accession>A0A812SB94</accession>
<dbReference type="CDD" id="cd00570">
    <property type="entry name" value="GST_N_family"/>
    <property type="match status" value="1"/>
</dbReference>
<dbReference type="EMBL" id="CAJNDS010002434">
    <property type="protein sequence ID" value="CAE7471819.1"/>
    <property type="molecule type" value="Genomic_DNA"/>
</dbReference>
<sequence length="318" mass="35812">MSIALQLPSRVTLGLQRPEGRAALPATSAPLQESGKPTSTAPSQSWRAGAALLAGAAFFACHKSRTSRRTIRTVLPDGTNEEGEDVAPIDIALEDLKDVVLFQSDYSPPCVKLRTIFRYYKLPFRTFNAKHPTSDYQKIPVLVMNDRQINDSHIIMRRIIPWLTGKEMTDEEVMWEKRITYEFQPAFEVELVGNDRDLALLWTRATGYIGGWQRGLLGVLSPLLKFAVEALFRSRYSDMELPSSKFGASFRAALKDQPFFHGEKPGPIDLSLYGTYAAFAECKTAARFLQDSGLEEWHDRMTELQIDSVKKPTVYAMQ</sequence>
<name>A0A812SB94_9DINO</name>
<evidence type="ECO:0000313" key="1">
    <source>
        <dbReference type="EMBL" id="CAE7471819.1"/>
    </source>
</evidence>
<dbReference type="PANTHER" id="PTHR12782:SF5">
    <property type="entry name" value="PROSTAGLANDIN E SYNTHASE 2"/>
    <property type="match status" value="1"/>
</dbReference>
<gene>
    <name evidence="1" type="primary">ptges2</name>
    <name evidence="1" type="ORF">SNAT2548_LOCUS26492</name>
</gene>
<dbReference type="InterPro" id="IPR036282">
    <property type="entry name" value="Glutathione-S-Trfase_C_sf"/>
</dbReference>
<dbReference type="Gene3D" id="1.20.1050.10">
    <property type="match status" value="1"/>
</dbReference>
<reference evidence="1" key="1">
    <citation type="submission" date="2021-02" db="EMBL/GenBank/DDBJ databases">
        <authorList>
            <person name="Dougan E. K."/>
            <person name="Rhodes N."/>
            <person name="Thang M."/>
            <person name="Chan C."/>
        </authorList>
    </citation>
    <scope>NUCLEOTIDE SEQUENCE</scope>
</reference>
<dbReference type="OrthoDB" id="423541at2759"/>
<dbReference type="PANTHER" id="PTHR12782">
    <property type="entry name" value="MICROSOMAL PROSTAGLANDIN E SYNTHASE-2"/>
    <property type="match status" value="1"/>
</dbReference>
<proteinExistence type="predicted"/>